<name>A0A077ZS29_STYLE</name>
<dbReference type="GO" id="GO:0005634">
    <property type="term" value="C:nucleus"/>
    <property type="evidence" value="ECO:0007669"/>
    <property type="project" value="UniProtKB-SubCell"/>
</dbReference>
<evidence type="ECO:0000313" key="4">
    <source>
        <dbReference type="Proteomes" id="UP000039865"/>
    </source>
</evidence>
<evidence type="ECO:0000313" key="3">
    <source>
        <dbReference type="EMBL" id="CDW72687.1"/>
    </source>
</evidence>
<proteinExistence type="predicted"/>
<dbReference type="Gene3D" id="1.10.10.60">
    <property type="entry name" value="Homeodomain-like"/>
    <property type="match status" value="1"/>
</dbReference>
<dbReference type="InterPro" id="IPR009057">
    <property type="entry name" value="Homeodomain-like_sf"/>
</dbReference>
<keyword evidence="4" id="KW-1185">Reference proteome</keyword>
<dbReference type="InParanoid" id="A0A077ZS29"/>
<keyword evidence="1" id="KW-0371">Homeobox</keyword>
<protein>
    <recommendedName>
        <fullName evidence="2">Homeobox domain-containing protein</fullName>
    </recommendedName>
</protein>
<evidence type="ECO:0000256" key="1">
    <source>
        <dbReference type="PROSITE-ProRule" id="PRU00108"/>
    </source>
</evidence>
<comment type="subcellular location">
    <subcellularLocation>
        <location evidence="1">Nucleus</location>
    </subcellularLocation>
</comment>
<dbReference type="PROSITE" id="PS50071">
    <property type="entry name" value="HOMEOBOX_2"/>
    <property type="match status" value="1"/>
</dbReference>
<dbReference type="InterPro" id="IPR001356">
    <property type="entry name" value="HD"/>
</dbReference>
<organism evidence="3 4">
    <name type="scientific">Stylonychia lemnae</name>
    <name type="common">Ciliate</name>
    <dbReference type="NCBI Taxonomy" id="5949"/>
    <lineage>
        <taxon>Eukaryota</taxon>
        <taxon>Sar</taxon>
        <taxon>Alveolata</taxon>
        <taxon>Ciliophora</taxon>
        <taxon>Intramacronucleata</taxon>
        <taxon>Spirotrichea</taxon>
        <taxon>Stichotrichia</taxon>
        <taxon>Sporadotrichida</taxon>
        <taxon>Oxytrichidae</taxon>
        <taxon>Stylonychinae</taxon>
        <taxon>Stylonychia</taxon>
    </lineage>
</organism>
<reference evidence="3 4" key="1">
    <citation type="submission" date="2014-06" db="EMBL/GenBank/DDBJ databases">
        <authorList>
            <person name="Swart Estienne"/>
        </authorList>
    </citation>
    <scope>NUCLEOTIDE SEQUENCE [LARGE SCALE GENOMIC DNA]</scope>
    <source>
        <strain evidence="3 4">130c</strain>
    </source>
</reference>
<dbReference type="AlphaFoldDB" id="A0A077ZS29"/>
<feature type="DNA-binding region" description="Homeobox" evidence="1">
    <location>
        <begin position="47"/>
        <end position="97"/>
    </location>
</feature>
<dbReference type="EMBL" id="CCKQ01001572">
    <property type="protein sequence ID" value="CDW72687.1"/>
    <property type="molecule type" value="Genomic_DNA"/>
</dbReference>
<keyword evidence="1" id="KW-0238">DNA-binding</keyword>
<dbReference type="GO" id="GO:0003677">
    <property type="term" value="F:DNA binding"/>
    <property type="evidence" value="ECO:0007669"/>
    <property type="project" value="UniProtKB-UniRule"/>
</dbReference>
<gene>
    <name evidence="3" type="primary">Contig7372.g7881</name>
    <name evidence="3" type="ORF">STYLEM_1651</name>
</gene>
<accession>A0A077ZS29</accession>
<dbReference type="Proteomes" id="UP000039865">
    <property type="component" value="Unassembled WGS sequence"/>
</dbReference>
<dbReference type="SUPFAM" id="SSF46689">
    <property type="entry name" value="Homeodomain-like"/>
    <property type="match status" value="1"/>
</dbReference>
<evidence type="ECO:0000259" key="2">
    <source>
        <dbReference type="PROSITE" id="PS50071"/>
    </source>
</evidence>
<keyword evidence="1" id="KW-0539">Nucleus</keyword>
<sequence length="139" mass="16931">MEAKESTCEIQNKSKLQLMKKPLKQNHIKRQTKKRYFRNLKIMLLSDDQYRILQNEFDKNDRWEKSKILELSKTTGLSYTKVYKWNWDKREEKEKNLLANYNELKNSQKVVFQTQVQPIRQKIIKPQNIFKLEKLVPTI</sequence>
<feature type="domain" description="Homeobox" evidence="2">
    <location>
        <begin position="45"/>
        <end position="96"/>
    </location>
</feature>